<dbReference type="AlphaFoldDB" id="A0A0F8W697"/>
<evidence type="ECO:0000313" key="2">
    <source>
        <dbReference type="EMBL" id="KKK52222.1"/>
    </source>
</evidence>
<feature type="coiled-coil region" evidence="1">
    <location>
        <begin position="101"/>
        <end position="131"/>
    </location>
</feature>
<name>A0A0F8W697_9ZZZZ</name>
<reference evidence="2" key="1">
    <citation type="journal article" date="2015" name="Nature">
        <title>Complex archaea that bridge the gap between prokaryotes and eukaryotes.</title>
        <authorList>
            <person name="Spang A."/>
            <person name="Saw J.H."/>
            <person name="Jorgensen S.L."/>
            <person name="Zaremba-Niedzwiedzka K."/>
            <person name="Martijn J."/>
            <person name="Lind A.E."/>
            <person name="van Eijk R."/>
            <person name="Schleper C."/>
            <person name="Guy L."/>
            <person name="Ettema T.J."/>
        </authorList>
    </citation>
    <scope>NUCLEOTIDE SEQUENCE</scope>
</reference>
<organism evidence="2">
    <name type="scientific">marine sediment metagenome</name>
    <dbReference type="NCBI Taxonomy" id="412755"/>
    <lineage>
        <taxon>unclassified sequences</taxon>
        <taxon>metagenomes</taxon>
        <taxon>ecological metagenomes</taxon>
    </lineage>
</organism>
<dbReference type="EMBL" id="LAZR01067128">
    <property type="protein sequence ID" value="KKK52222.1"/>
    <property type="molecule type" value="Genomic_DNA"/>
</dbReference>
<sequence>MSEPRINISSRVDPKTLATAALFLEKQGWAVETKSDLVEACFKMIAVLSQGVGEFSIPDQYEDAFDILSRFGIEWKGKRAEREKLHALQYDTLSGLDQEDLDKVRTLLTDLRNRKKRIKKKSDLLKELEAIDANE</sequence>
<gene>
    <name evidence="2" type="ORF">LCGC14_3107090</name>
</gene>
<accession>A0A0F8W697</accession>
<proteinExistence type="predicted"/>
<evidence type="ECO:0000256" key="1">
    <source>
        <dbReference type="SAM" id="Coils"/>
    </source>
</evidence>
<comment type="caution">
    <text evidence="2">The sequence shown here is derived from an EMBL/GenBank/DDBJ whole genome shotgun (WGS) entry which is preliminary data.</text>
</comment>
<protein>
    <submittedName>
        <fullName evidence="2">Uncharacterized protein</fullName>
    </submittedName>
</protein>
<keyword evidence="1" id="KW-0175">Coiled coil</keyword>